<dbReference type="CDD" id="cd05476">
    <property type="entry name" value="pepsin_A_like_plant"/>
    <property type="match status" value="1"/>
</dbReference>
<evidence type="ECO:0000313" key="9">
    <source>
        <dbReference type="Proteomes" id="UP000825729"/>
    </source>
</evidence>
<evidence type="ECO:0000256" key="2">
    <source>
        <dbReference type="ARBA" id="ARBA00022670"/>
    </source>
</evidence>
<dbReference type="InterPro" id="IPR032861">
    <property type="entry name" value="TAXi_N"/>
</dbReference>
<dbReference type="SUPFAM" id="SSF50630">
    <property type="entry name" value="Acid proteases"/>
    <property type="match status" value="1"/>
</dbReference>
<dbReference type="InterPro" id="IPR051708">
    <property type="entry name" value="Plant_Aspart_Prot_A1"/>
</dbReference>
<organism evidence="8 9">
    <name type="scientific">Aristolochia fimbriata</name>
    <name type="common">White veined hardy Dutchman's pipe vine</name>
    <dbReference type="NCBI Taxonomy" id="158543"/>
    <lineage>
        <taxon>Eukaryota</taxon>
        <taxon>Viridiplantae</taxon>
        <taxon>Streptophyta</taxon>
        <taxon>Embryophyta</taxon>
        <taxon>Tracheophyta</taxon>
        <taxon>Spermatophyta</taxon>
        <taxon>Magnoliopsida</taxon>
        <taxon>Magnoliidae</taxon>
        <taxon>Piperales</taxon>
        <taxon>Aristolochiaceae</taxon>
        <taxon>Aristolochia</taxon>
    </lineage>
</organism>
<name>A0AAV7EVP7_ARIFI</name>
<keyword evidence="2" id="KW-0645">Protease</keyword>
<keyword evidence="3" id="KW-0064">Aspartyl protease</keyword>
<protein>
    <recommendedName>
        <fullName evidence="7">Peptidase A1 domain-containing protein</fullName>
    </recommendedName>
</protein>
<evidence type="ECO:0000259" key="7">
    <source>
        <dbReference type="PROSITE" id="PS51767"/>
    </source>
</evidence>
<dbReference type="PROSITE" id="PS51767">
    <property type="entry name" value="PEPTIDASE_A1"/>
    <property type="match status" value="1"/>
</dbReference>
<dbReference type="GO" id="GO:0005576">
    <property type="term" value="C:extracellular region"/>
    <property type="evidence" value="ECO:0007669"/>
    <property type="project" value="TreeGrafter"/>
</dbReference>
<comment type="similarity">
    <text evidence="1">Belongs to the peptidase A1 family.</text>
</comment>
<dbReference type="PANTHER" id="PTHR47967:SF128">
    <property type="entry name" value="ASPARTIC PROTEINASE CDR1-LIKE"/>
    <property type="match status" value="1"/>
</dbReference>
<feature type="transmembrane region" description="Helical" evidence="6">
    <location>
        <begin position="12"/>
        <end position="34"/>
    </location>
</feature>
<comment type="caution">
    <text evidence="8">The sequence shown here is derived from an EMBL/GenBank/DDBJ whole genome shotgun (WGS) entry which is preliminary data.</text>
</comment>
<dbReference type="InterPro" id="IPR032799">
    <property type="entry name" value="TAXi_C"/>
</dbReference>
<keyword evidence="5" id="KW-0325">Glycoprotein</keyword>
<dbReference type="GO" id="GO:0004190">
    <property type="term" value="F:aspartic-type endopeptidase activity"/>
    <property type="evidence" value="ECO:0007669"/>
    <property type="project" value="UniProtKB-KW"/>
</dbReference>
<dbReference type="InterPro" id="IPR021109">
    <property type="entry name" value="Peptidase_aspartic_dom_sf"/>
</dbReference>
<keyword evidence="6" id="KW-1133">Transmembrane helix</keyword>
<keyword evidence="6" id="KW-0812">Transmembrane</keyword>
<keyword evidence="6" id="KW-0472">Membrane</keyword>
<gene>
    <name evidence="8" type="ORF">H6P81_005807</name>
</gene>
<dbReference type="GO" id="GO:0006508">
    <property type="term" value="P:proteolysis"/>
    <property type="evidence" value="ECO:0007669"/>
    <property type="project" value="UniProtKB-KW"/>
</dbReference>
<dbReference type="Pfam" id="PF14541">
    <property type="entry name" value="TAXi_C"/>
    <property type="match status" value="1"/>
</dbReference>
<dbReference type="Proteomes" id="UP000825729">
    <property type="component" value="Unassembled WGS sequence"/>
</dbReference>
<evidence type="ECO:0000256" key="1">
    <source>
        <dbReference type="ARBA" id="ARBA00007447"/>
    </source>
</evidence>
<evidence type="ECO:0000256" key="3">
    <source>
        <dbReference type="ARBA" id="ARBA00022750"/>
    </source>
</evidence>
<evidence type="ECO:0000256" key="5">
    <source>
        <dbReference type="ARBA" id="ARBA00023180"/>
    </source>
</evidence>
<keyword evidence="9" id="KW-1185">Reference proteome</keyword>
<keyword evidence="4" id="KW-0378">Hydrolase</keyword>
<dbReference type="AlphaFoldDB" id="A0AAV7EVP7"/>
<dbReference type="Gene3D" id="2.40.70.10">
    <property type="entry name" value="Acid Proteases"/>
    <property type="match status" value="2"/>
</dbReference>
<dbReference type="PANTHER" id="PTHR47967">
    <property type="entry name" value="OS07G0603500 PROTEIN-RELATED"/>
    <property type="match status" value="1"/>
</dbReference>
<dbReference type="InterPro" id="IPR033121">
    <property type="entry name" value="PEPTIDASE_A1"/>
</dbReference>
<dbReference type="Pfam" id="PF14543">
    <property type="entry name" value="TAXi_N"/>
    <property type="match status" value="1"/>
</dbReference>
<dbReference type="EMBL" id="JAINDJ010000003">
    <property type="protein sequence ID" value="KAG9452903.1"/>
    <property type="molecule type" value="Genomic_DNA"/>
</dbReference>
<sequence length="457" mass="48660">MAALPNGACSVVYVFFFFFFFFFFSDLCAVAVTAGGSNGGGYLSVKLFHRDSPLSPLHDPSLTPRGRVERDLRLSKARGEYFTSASKLIIGRSGRRERSEVGSIGGNYIMSYSLGTPPVKLVGIFDTGSDLTWTQCKPCLSCFTQNDPLFDPAASSSYGLLTCDSPDCKQISTCTGTGVCDYTYSYAYSYTRGTFATDTVTLESADGSVFSRRVRFGCANNNSVHFDRRMDGIVGLGGGPLSLVRQLGFHWFAYCMVPFEDSTSAGTITFGGGGGGGGGRVGAGVVGQVAGVVSTPLFNEPHDETFYTLNLNRIVVGNNRDIIDLPAEDRDIIVDTGTPHILLNTTVHDRLVASYAAAAAGIPTVKDDPSGFKLCYEARYGSQLPDVTFGFTGADLRLGAEKNLLVRGATNGVVCLGVVVNEGISIFGAVATQNFKVGIDLIRKSVTFAPADCTKTT</sequence>
<evidence type="ECO:0000256" key="6">
    <source>
        <dbReference type="SAM" id="Phobius"/>
    </source>
</evidence>
<evidence type="ECO:0000256" key="4">
    <source>
        <dbReference type="ARBA" id="ARBA00022801"/>
    </source>
</evidence>
<feature type="domain" description="Peptidase A1" evidence="7">
    <location>
        <begin position="108"/>
        <end position="449"/>
    </location>
</feature>
<reference evidence="8 9" key="1">
    <citation type="submission" date="2021-07" db="EMBL/GenBank/DDBJ databases">
        <title>The Aristolochia fimbriata genome: insights into angiosperm evolution, floral development and chemical biosynthesis.</title>
        <authorList>
            <person name="Jiao Y."/>
        </authorList>
    </citation>
    <scope>NUCLEOTIDE SEQUENCE [LARGE SCALE GENOMIC DNA]</scope>
    <source>
        <strain evidence="8">IBCAS-2021</strain>
        <tissue evidence="8">Leaf</tissue>
    </source>
</reference>
<dbReference type="InterPro" id="IPR034161">
    <property type="entry name" value="Pepsin-like_plant"/>
</dbReference>
<accession>A0AAV7EVP7</accession>
<evidence type="ECO:0000313" key="8">
    <source>
        <dbReference type="EMBL" id="KAG9452903.1"/>
    </source>
</evidence>
<proteinExistence type="inferred from homology"/>